<sequence length="151" mass="17204">MKGIKFIRELDRIPLEFCDLLNELQMLRGVVNQVEGVLKDIEEQSLRANIDIAGMGIGASCLHSLKDDLGRIVVALGSLCERIKKPVEQLEPSNGREKSKVSRFRWHKEKDEIGRLRREARRIRETLDLPDQTGCRYPKHSLVVLSGIFGI</sequence>
<dbReference type="EMBL" id="JAIZPD010000011">
    <property type="protein sequence ID" value="KAH0959902.1"/>
    <property type="molecule type" value="Genomic_DNA"/>
</dbReference>
<reference evidence="1" key="1">
    <citation type="submission" date="2021-09" db="EMBL/GenBank/DDBJ databases">
        <title>A high-quality genome of the endoparasitic fungus Hirsutella rhossiliensis with a comparison of Hirsutella genomes reveals transposable elements contributing to genome size variation.</title>
        <authorList>
            <person name="Lin R."/>
            <person name="Jiao Y."/>
            <person name="Sun X."/>
            <person name="Ling J."/>
            <person name="Xie B."/>
            <person name="Cheng X."/>
        </authorList>
    </citation>
    <scope>NUCLEOTIDE SEQUENCE</scope>
    <source>
        <strain evidence="1">HR02</strain>
    </source>
</reference>
<dbReference type="Proteomes" id="UP000824596">
    <property type="component" value="Unassembled WGS sequence"/>
</dbReference>
<organism evidence="1 2">
    <name type="scientific">Hirsutella rhossiliensis</name>
    <dbReference type="NCBI Taxonomy" id="111463"/>
    <lineage>
        <taxon>Eukaryota</taxon>
        <taxon>Fungi</taxon>
        <taxon>Dikarya</taxon>
        <taxon>Ascomycota</taxon>
        <taxon>Pezizomycotina</taxon>
        <taxon>Sordariomycetes</taxon>
        <taxon>Hypocreomycetidae</taxon>
        <taxon>Hypocreales</taxon>
        <taxon>Ophiocordycipitaceae</taxon>
        <taxon>Hirsutella</taxon>
    </lineage>
</organism>
<gene>
    <name evidence="1" type="ORF">HRG_08923</name>
</gene>
<evidence type="ECO:0000313" key="2">
    <source>
        <dbReference type="Proteomes" id="UP000824596"/>
    </source>
</evidence>
<dbReference type="RefSeq" id="XP_044717415.1">
    <property type="nucleotide sequence ID" value="XM_044867394.1"/>
</dbReference>
<dbReference type="AlphaFoldDB" id="A0A9P8MRT9"/>
<accession>A0A9P8MRT9</accession>
<comment type="caution">
    <text evidence="1">The sequence shown here is derived from an EMBL/GenBank/DDBJ whole genome shotgun (WGS) entry which is preliminary data.</text>
</comment>
<keyword evidence="2" id="KW-1185">Reference proteome</keyword>
<dbReference type="GeneID" id="68358052"/>
<proteinExistence type="predicted"/>
<dbReference type="OrthoDB" id="341259at2759"/>
<evidence type="ECO:0000313" key="1">
    <source>
        <dbReference type="EMBL" id="KAH0959902.1"/>
    </source>
</evidence>
<protein>
    <submittedName>
        <fullName evidence="1">Uncharacterized protein</fullName>
    </submittedName>
</protein>
<name>A0A9P8MRT9_9HYPO</name>